<evidence type="ECO:0000256" key="6">
    <source>
        <dbReference type="ARBA" id="ARBA00022695"/>
    </source>
</evidence>
<feature type="site" description="Substrate discrimination" evidence="15">
    <location>
        <position position="14"/>
    </location>
</feature>
<keyword evidence="4 15" id="KW-0963">Cytoplasm</keyword>
<dbReference type="GO" id="GO:0005829">
    <property type="term" value="C:cytosol"/>
    <property type="evidence" value="ECO:0007669"/>
    <property type="project" value="TreeGrafter"/>
</dbReference>
<dbReference type="GO" id="GO:0003887">
    <property type="term" value="F:DNA-directed DNA polymerase activity"/>
    <property type="evidence" value="ECO:0007669"/>
    <property type="project" value="UniProtKB-UniRule"/>
</dbReference>
<evidence type="ECO:0000256" key="3">
    <source>
        <dbReference type="ARBA" id="ARBA00022457"/>
    </source>
</evidence>
<comment type="similarity">
    <text evidence="2 15">Belongs to the DNA polymerase type-Y family.</text>
</comment>
<feature type="binding site" evidence="15">
    <location>
        <position position="9"/>
    </location>
    <ligand>
        <name>Mg(2+)</name>
        <dbReference type="ChEBI" id="CHEBI:18420"/>
    </ligand>
</feature>
<dbReference type="GO" id="GO:0006261">
    <property type="term" value="P:DNA-templated DNA replication"/>
    <property type="evidence" value="ECO:0007669"/>
    <property type="project" value="UniProtKB-UniRule"/>
</dbReference>
<dbReference type="Pfam" id="PF21999">
    <property type="entry name" value="IMS_HHH_1"/>
    <property type="match status" value="1"/>
</dbReference>
<dbReference type="Pfam" id="PF00817">
    <property type="entry name" value="IMS"/>
    <property type="match status" value="1"/>
</dbReference>
<dbReference type="eggNOG" id="COG0389">
    <property type="taxonomic scope" value="Bacteria"/>
</dbReference>
<gene>
    <name evidence="15" type="primary">dinB</name>
    <name evidence="17" type="ordered locus">Sde_2507</name>
</gene>
<keyword evidence="7 15" id="KW-0235">DNA replication</keyword>
<dbReference type="Gene3D" id="3.30.70.270">
    <property type="match status" value="1"/>
</dbReference>
<evidence type="ECO:0000313" key="17">
    <source>
        <dbReference type="EMBL" id="ABD81767.1"/>
    </source>
</evidence>
<evidence type="ECO:0000256" key="7">
    <source>
        <dbReference type="ARBA" id="ARBA00022705"/>
    </source>
</evidence>
<dbReference type="GO" id="GO:0006281">
    <property type="term" value="P:DNA repair"/>
    <property type="evidence" value="ECO:0007669"/>
    <property type="project" value="UniProtKB-UniRule"/>
</dbReference>
<dbReference type="Gene3D" id="3.40.1170.60">
    <property type="match status" value="1"/>
</dbReference>
<dbReference type="FunFam" id="1.10.150.20:FF:000019">
    <property type="entry name" value="DNA polymerase IV"/>
    <property type="match status" value="1"/>
</dbReference>
<evidence type="ECO:0000256" key="2">
    <source>
        <dbReference type="ARBA" id="ARBA00010945"/>
    </source>
</evidence>
<dbReference type="InterPro" id="IPR022880">
    <property type="entry name" value="DNApol_IV"/>
</dbReference>
<dbReference type="PANTHER" id="PTHR11076">
    <property type="entry name" value="DNA REPAIR POLYMERASE UMUC / TRANSFERASE FAMILY MEMBER"/>
    <property type="match status" value="1"/>
</dbReference>
<dbReference type="GeneID" id="98614165"/>
<dbReference type="STRING" id="203122.Sde_2507"/>
<evidence type="ECO:0000256" key="12">
    <source>
        <dbReference type="ARBA" id="ARBA00023125"/>
    </source>
</evidence>
<evidence type="ECO:0000256" key="13">
    <source>
        <dbReference type="ARBA" id="ARBA00023204"/>
    </source>
</evidence>
<dbReference type="AlphaFoldDB" id="Q21HR2"/>
<protein>
    <recommendedName>
        <fullName evidence="15">DNA polymerase IV</fullName>
        <shortName evidence="15">Pol IV</shortName>
        <ecNumber evidence="15">2.7.7.7</ecNumber>
    </recommendedName>
</protein>
<feature type="active site" evidence="15">
    <location>
        <position position="105"/>
    </location>
</feature>
<dbReference type="FunFam" id="3.40.1170.60:FF:000001">
    <property type="entry name" value="DNA polymerase IV"/>
    <property type="match status" value="1"/>
</dbReference>
<dbReference type="GO" id="GO:0009432">
    <property type="term" value="P:SOS response"/>
    <property type="evidence" value="ECO:0007669"/>
    <property type="project" value="TreeGrafter"/>
</dbReference>
<keyword evidence="11 15" id="KW-0239">DNA-directed DNA polymerase</keyword>
<evidence type="ECO:0000259" key="16">
    <source>
        <dbReference type="PROSITE" id="PS50173"/>
    </source>
</evidence>
<comment type="cofactor">
    <cofactor evidence="15">
        <name>Mg(2+)</name>
        <dbReference type="ChEBI" id="CHEBI:18420"/>
    </cofactor>
    <text evidence="15">Binds 2 magnesium ions per subunit.</text>
</comment>
<evidence type="ECO:0000256" key="1">
    <source>
        <dbReference type="ARBA" id="ARBA00004496"/>
    </source>
</evidence>
<keyword evidence="8 15" id="KW-0479">Metal-binding</keyword>
<organism evidence="17 18">
    <name type="scientific">Saccharophagus degradans (strain 2-40 / ATCC 43961 / DSM 17024)</name>
    <dbReference type="NCBI Taxonomy" id="203122"/>
    <lineage>
        <taxon>Bacteria</taxon>
        <taxon>Pseudomonadati</taxon>
        <taxon>Pseudomonadota</taxon>
        <taxon>Gammaproteobacteria</taxon>
        <taxon>Cellvibrionales</taxon>
        <taxon>Cellvibrionaceae</taxon>
        <taxon>Saccharophagus</taxon>
    </lineage>
</organism>
<dbReference type="OrthoDB" id="9808813at2"/>
<dbReference type="HAMAP" id="MF_01113">
    <property type="entry name" value="DNApol_IV"/>
    <property type="match status" value="1"/>
</dbReference>
<keyword evidence="10 15" id="KW-0460">Magnesium</keyword>
<dbReference type="SUPFAM" id="SSF56672">
    <property type="entry name" value="DNA/RNA polymerases"/>
    <property type="match status" value="1"/>
</dbReference>
<dbReference type="HOGENOM" id="CLU_012348_1_2_6"/>
<comment type="catalytic activity">
    <reaction evidence="14 15">
        <text>DNA(n) + a 2'-deoxyribonucleoside 5'-triphosphate = DNA(n+1) + diphosphate</text>
        <dbReference type="Rhea" id="RHEA:22508"/>
        <dbReference type="Rhea" id="RHEA-COMP:17339"/>
        <dbReference type="Rhea" id="RHEA-COMP:17340"/>
        <dbReference type="ChEBI" id="CHEBI:33019"/>
        <dbReference type="ChEBI" id="CHEBI:61560"/>
        <dbReference type="ChEBI" id="CHEBI:173112"/>
        <dbReference type="EC" id="2.7.7.7"/>
    </reaction>
</comment>
<dbReference type="InterPro" id="IPR043128">
    <property type="entry name" value="Rev_trsase/Diguanyl_cyclase"/>
</dbReference>
<dbReference type="EC" id="2.7.7.7" evidence="15"/>
<dbReference type="NCBIfam" id="NF002677">
    <property type="entry name" value="PRK02406.1"/>
    <property type="match status" value="1"/>
</dbReference>
<dbReference type="InterPro" id="IPR036775">
    <property type="entry name" value="DNA_pol_Y-fam_lit_finger_sf"/>
</dbReference>
<sequence>MSRKIIHCDADCFFAAIEMRDDPSLMGRPIAVGGRSDRRGVISTCNYEAREYGVRSAMASAHALRLCPDLIILPHNMEKYRLASMQMREIFYDYTDLVEPLSLDEAFLDVSGCSKHYGSATLIAKEIKQRIHKDVGITVSAGAANCKFLAKIASDINKPNGLTVIPPEKTEEFVLTLPVSKIFGVGKVTQQKMAKLGLYTCRDLKNKSQIELSEHFGSFGQRLFELCRGIDKREVKPSRSRKSLSVEHTFPNDLENIEQCIESLPPLFVELKSRLNKLSDRYKVVKAFTKIKFNDFSTTTIERVGTSARISDYTQLLKEGFERGKKPVRLIGMGVRILDLNDEEGALQLDLFKHPADQ</sequence>
<dbReference type="InterPro" id="IPR043502">
    <property type="entry name" value="DNA/RNA_pol_sf"/>
</dbReference>
<keyword evidence="9 15" id="KW-0227">DNA damage</keyword>
<dbReference type="Gene3D" id="3.30.1490.100">
    <property type="entry name" value="DNA polymerase, Y-family, little finger domain"/>
    <property type="match status" value="1"/>
</dbReference>
<reference evidence="17 18" key="1">
    <citation type="journal article" date="2008" name="PLoS Genet.">
        <title>Complete genome sequence of the complex carbohydrate-degrading marine bacterium, Saccharophagus degradans strain 2-40 T.</title>
        <authorList>
            <person name="Weiner R.M."/>
            <person name="Taylor L.E.II."/>
            <person name="Henrissat B."/>
            <person name="Hauser L."/>
            <person name="Land M."/>
            <person name="Coutinho P.M."/>
            <person name="Rancurel C."/>
            <person name="Saunders E.H."/>
            <person name="Longmire A.G."/>
            <person name="Zhang H."/>
            <person name="Bayer E.A."/>
            <person name="Gilbert H.J."/>
            <person name="Larimer F."/>
            <person name="Zhulin I.B."/>
            <person name="Ekborg N.A."/>
            <person name="Lamed R."/>
            <person name="Richardson P.M."/>
            <person name="Borovok I."/>
            <person name="Hutcheson S."/>
        </authorList>
    </citation>
    <scope>NUCLEOTIDE SEQUENCE [LARGE SCALE GENOMIC DNA]</scope>
    <source>
        <strain evidence="18">2-40 / ATCC 43961 / DSM 17024</strain>
    </source>
</reference>
<evidence type="ECO:0000256" key="10">
    <source>
        <dbReference type="ARBA" id="ARBA00022842"/>
    </source>
</evidence>
<dbReference type="RefSeq" id="WP_011468984.1">
    <property type="nucleotide sequence ID" value="NC_007912.1"/>
</dbReference>
<feature type="binding site" evidence="15">
    <location>
        <position position="104"/>
    </location>
    <ligand>
        <name>Mg(2+)</name>
        <dbReference type="ChEBI" id="CHEBI:18420"/>
    </ligand>
</feature>
<evidence type="ECO:0000256" key="9">
    <source>
        <dbReference type="ARBA" id="ARBA00022763"/>
    </source>
</evidence>
<dbReference type="CDD" id="cd03586">
    <property type="entry name" value="PolY_Pol_IV_kappa"/>
    <property type="match status" value="1"/>
</dbReference>
<evidence type="ECO:0000256" key="8">
    <source>
        <dbReference type="ARBA" id="ARBA00022723"/>
    </source>
</evidence>
<dbReference type="InterPro" id="IPR050116">
    <property type="entry name" value="DNA_polymerase-Y"/>
</dbReference>
<dbReference type="PANTHER" id="PTHR11076:SF33">
    <property type="entry name" value="DNA POLYMERASE KAPPA"/>
    <property type="match status" value="1"/>
</dbReference>
<evidence type="ECO:0000256" key="11">
    <source>
        <dbReference type="ARBA" id="ARBA00022932"/>
    </source>
</evidence>
<accession>Q21HR2</accession>
<dbReference type="InterPro" id="IPR001126">
    <property type="entry name" value="UmuC"/>
</dbReference>
<dbReference type="GO" id="GO:0003684">
    <property type="term" value="F:damaged DNA binding"/>
    <property type="evidence" value="ECO:0007669"/>
    <property type="project" value="InterPro"/>
</dbReference>
<evidence type="ECO:0000256" key="4">
    <source>
        <dbReference type="ARBA" id="ARBA00022490"/>
    </source>
</evidence>
<evidence type="ECO:0000256" key="5">
    <source>
        <dbReference type="ARBA" id="ARBA00022679"/>
    </source>
</evidence>
<dbReference type="EMBL" id="CP000282">
    <property type="protein sequence ID" value="ABD81767.1"/>
    <property type="molecule type" value="Genomic_DNA"/>
</dbReference>
<keyword evidence="5 15" id="KW-0808">Transferase</keyword>
<evidence type="ECO:0000313" key="18">
    <source>
        <dbReference type="Proteomes" id="UP000001947"/>
    </source>
</evidence>
<dbReference type="Proteomes" id="UP000001947">
    <property type="component" value="Chromosome"/>
</dbReference>
<comment type="subunit">
    <text evidence="15">Monomer.</text>
</comment>
<name>Q21HR2_SACD2</name>
<evidence type="ECO:0000256" key="14">
    <source>
        <dbReference type="ARBA" id="ARBA00049244"/>
    </source>
</evidence>
<keyword evidence="13 15" id="KW-0234">DNA repair</keyword>
<evidence type="ECO:0000256" key="15">
    <source>
        <dbReference type="HAMAP-Rule" id="MF_01113"/>
    </source>
</evidence>
<dbReference type="PROSITE" id="PS50173">
    <property type="entry name" value="UMUC"/>
    <property type="match status" value="1"/>
</dbReference>
<proteinExistence type="inferred from homology"/>
<dbReference type="GO" id="GO:0042276">
    <property type="term" value="P:error-prone translesion synthesis"/>
    <property type="evidence" value="ECO:0007669"/>
    <property type="project" value="TreeGrafter"/>
</dbReference>
<dbReference type="Pfam" id="PF11799">
    <property type="entry name" value="IMS_C"/>
    <property type="match status" value="1"/>
</dbReference>
<keyword evidence="3 15" id="KW-0515">Mutator protein</keyword>
<feature type="domain" description="UmuC" evidence="16">
    <location>
        <begin position="5"/>
        <end position="186"/>
    </location>
</feature>
<dbReference type="GO" id="GO:0000287">
    <property type="term" value="F:magnesium ion binding"/>
    <property type="evidence" value="ECO:0007669"/>
    <property type="project" value="UniProtKB-UniRule"/>
</dbReference>
<dbReference type="InterPro" id="IPR053848">
    <property type="entry name" value="IMS_HHH_1"/>
</dbReference>
<comment type="subcellular location">
    <subcellularLocation>
        <location evidence="1 15">Cytoplasm</location>
    </subcellularLocation>
</comment>
<keyword evidence="12 15" id="KW-0238">DNA-binding</keyword>
<dbReference type="SUPFAM" id="SSF100879">
    <property type="entry name" value="Lesion bypass DNA polymerase (Y-family), little finger domain"/>
    <property type="match status" value="1"/>
</dbReference>
<comment type="function">
    <text evidence="15">Poorly processive, error-prone DNA polymerase involved in untargeted mutagenesis. Copies undamaged DNA at stalled replication forks, which arise in vivo from mismatched or misaligned primer ends. These misaligned primers can be extended by PolIV. Exhibits no 3'-5' exonuclease (proofreading) activity. May be involved in translesional synthesis, in conjunction with the beta clamp from PolIII.</text>
</comment>
<keyword evidence="18" id="KW-1185">Reference proteome</keyword>
<dbReference type="Gene3D" id="1.10.150.20">
    <property type="entry name" value="5' to 3' exonuclease, C-terminal subdomain"/>
    <property type="match status" value="1"/>
</dbReference>
<dbReference type="KEGG" id="sde:Sde_2507"/>
<keyword evidence="6 15" id="KW-0548">Nucleotidyltransferase</keyword>
<dbReference type="InterPro" id="IPR017961">
    <property type="entry name" value="DNA_pol_Y-fam_little_finger"/>
</dbReference>